<dbReference type="SUPFAM" id="SSF47384">
    <property type="entry name" value="Homodimeric domain of signal transducing histidine kinase"/>
    <property type="match status" value="1"/>
</dbReference>
<evidence type="ECO:0000256" key="4">
    <source>
        <dbReference type="ARBA" id="ARBA00022553"/>
    </source>
</evidence>
<dbReference type="SMART" id="SM00388">
    <property type="entry name" value="HisKA"/>
    <property type="match status" value="1"/>
</dbReference>
<evidence type="ECO:0000313" key="14">
    <source>
        <dbReference type="EMBL" id="PTE13041.1"/>
    </source>
</evidence>
<keyword evidence="5" id="KW-0808">Transferase</keyword>
<dbReference type="Pfam" id="PF02518">
    <property type="entry name" value="HATPase_c"/>
    <property type="match status" value="1"/>
</dbReference>
<evidence type="ECO:0000256" key="5">
    <source>
        <dbReference type="ARBA" id="ARBA00022679"/>
    </source>
</evidence>
<dbReference type="InterPro" id="IPR005467">
    <property type="entry name" value="His_kinase_dom"/>
</dbReference>
<dbReference type="InterPro" id="IPR036097">
    <property type="entry name" value="HisK_dim/P_sf"/>
</dbReference>
<feature type="transmembrane region" description="Helical" evidence="11">
    <location>
        <begin position="148"/>
        <end position="167"/>
    </location>
</feature>
<reference evidence="14 15" key="1">
    <citation type="submission" date="2018-03" db="EMBL/GenBank/DDBJ databases">
        <title>Rhodobacter blasticus.</title>
        <authorList>
            <person name="Meyer T.E."/>
            <person name="Miller S."/>
            <person name="Lodha T."/>
            <person name="Gandham S."/>
            <person name="Chintalapati S."/>
            <person name="Chintalapati V.R."/>
        </authorList>
    </citation>
    <scope>NUCLEOTIDE SEQUENCE [LARGE SCALE GENOMIC DNA]</scope>
    <source>
        <strain evidence="14 15">DSM 2131</strain>
    </source>
</reference>
<evidence type="ECO:0000256" key="2">
    <source>
        <dbReference type="ARBA" id="ARBA00004141"/>
    </source>
</evidence>
<dbReference type="InterPro" id="IPR004358">
    <property type="entry name" value="Sig_transdc_His_kin-like_C"/>
</dbReference>
<name>A0A2T4J573_FUSBL</name>
<evidence type="ECO:0000256" key="11">
    <source>
        <dbReference type="SAM" id="Phobius"/>
    </source>
</evidence>
<keyword evidence="6 11" id="KW-0812">Transmembrane</keyword>
<feature type="transmembrane region" description="Helical" evidence="11">
    <location>
        <begin position="40"/>
        <end position="62"/>
    </location>
</feature>
<gene>
    <name evidence="14" type="ORF">C5F44_15410</name>
</gene>
<dbReference type="CDD" id="cd00082">
    <property type="entry name" value="HisKA"/>
    <property type="match status" value="1"/>
</dbReference>
<evidence type="ECO:0000256" key="6">
    <source>
        <dbReference type="ARBA" id="ARBA00022692"/>
    </source>
</evidence>
<evidence type="ECO:0000259" key="12">
    <source>
        <dbReference type="PROSITE" id="PS50109"/>
    </source>
</evidence>
<organism evidence="14 15">
    <name type="scientific">Fuscovulum blasticum DSM 2131</name>
    <dbReference type="NCBI Taxonomy" id="1188250"/>
    <lineage>
        <taxon>Bacteria</taxon>
        <taxon>Pseudomonadati</taxon>
        <taxon>Pseudomonadota</taxon>
        <taxon>Alphaproteobacteria</taxon>
        <taxon>Rhodobacterales</taxon>
        <taxon>Paracoccaceae</taxon>
        <taxon>Pseudogemmobacter</taxon>
    </lineage>
</organism>
<comment type="subcellular location">
    <subcellularLocation>
        <location evidence="2">Membrane</location>
        <topology evidence="2">Multi-pass membrane protein</topology>
    </subcellularLocation>
</comment>
<protein>
    <recommendedName>
        <fullName evidence="3">histidine kinase</fullName>
        <ecNumber evidence="3">2.7.13.3</ecNumber>
    </recommendedName>
</protein>
<keyword evidence="15" id="KW-1185">Reference proteome</keyword>
<dbReference type="Gene3D" id="1.10.287.130">
    <property type="match status" value="1"/>
</dbReference>
<dbReference type="SUPFAM" id="SSF55874">
    <property type="entry name" value="ATPase domain of HSP90 chaperone/DNA topoisomerase II/histidine kinase"/>
    <property type="match status" value="1"/>
</dbReference>
<evidence type="ECO:0000256" key="3">
    <source>
        <dbReference type="ARBA" id="ARBA00012438"/>
    </source>
</evidence>
<dbReference type="InterPro" id="IPR003660">
    <property type="entry name" value="HAMP_dom"/>
</dbReference>
<feature type="domain" description="HAMP" evidence="13">
    <location>
        <begin position="169"/>
        <end position="224"/>
    </location>
</feature>
<keyword evidence="10 11" id="KW-0472">Membrane</keyword>
<dbReference type="SUPFAM" id="SSF158472">
    <property type="entry name" value="HAMP domain-like"/>
    <property type="match status" value="1"/>
</dbReference>
<sequence length="445" mass="47255">MSRRSARSLARMTTDEARSRTCAASAISSSRSDRAMTVRVFMVIWGALVLTLLLFGLVVAALDPTPPEGARAVAEASVLERQLGLVALRDGSAAALRFWQEVSPAHPGMTVTTDPTCVSSPAIPSADGPCLVLTDTAKHSRFLEGLQILGLPLLVGVAVSAAAALLLSRHLTRPIRTVNASLQRLASGDLDTRIGDALDHSGGELARLGNAFDHAADRLQILSEGQRRLFNDLSHEIRSPLARLRAAVGLLEVSPDRLDEMLGQIETDIVRLDRLVRDILTLARFGSTESRQAFERIDLIEILEPILSDANFEGEPRGIVVSFTGPPRLILKGSGELLHRAIENVIRNALAHSPDDAEVAVSARTNGAALTIDIADQGPGVPLAERSRLFEPFFKLPGLSAKAGTGLGLAIAARAIAAHNGSIELLDSASGGLLVRLNLPFTPGT</sequence>
<evidence type="ECO:0000256" key="9">
    <source>
        <dbReference type="ARBA" id="ARBA00023012"/>
    </source>
</evidence>
<dbReference type="InterPro" id="IPR036890">
    <property type="entry name" value="HATPase_C_sf"/>
</dbReference>
<dbReference type="Pfam" id="PF00512">
    <property type="entry name" value="HisKA"/>
    <property type="match status" value="1"/>
</dbReference>
<evidence type="ECO:0000256" key="7">
    <source>
        <dbReference type="ARBA" id="ARBA00022777"/>
    </source>
</evidence>
<comment type="catalytic activity">
    <reaction evidence="1">
        <text>ATP + protein L-histidine = ADP + protein N-phospho-L-histidine.</text>
        <dbReference type="EC" id="2.7.13.3"/>
    </reaction>
</comment>
<dbReference type="Gene3D" id="1.10.8.500">
    <property type="entry name" value="HAMP domain in histidine kinase"/>
    <property type="match status" value="1"/>
</dbReference>
<proteinExistence type="predicted"/>
<comment type="caution">
    <text evidence="14">The sequence shown here is derived from an EMBL/GenBank/DDBJ whole genome shotgun (WGS) entry which is preliminary data.</text>
</comment>
<keyword evidence="8 11" id="KW-1133">Transmembrane helix</keyword>
<keyword evidence="7" id="KW-0418">Kinase</keyword>
<keyword evidence="9" id="KW-0902">Two-component regulatory system</keyword>
<dbReference type="PROSITE" id="PS50885">
    <property type="entry name" value="HAMP"/>
    <property type="match status" value="1"/>
</dbReference>
<dbReference type="Pfam" id="PF00672">
    <property type="entry name" value="HAMP"/>
    <property type="match status" value="1"/>
</dbReference>
<dbReference type="InterPro" id="IPR050428">
    <property type="entry name" value="TCS_sensor_his_kinase"/>
</dbReference>
<dbReference type="GO" id="GO:0000155">
    <property type="term" value="F:phosphorelay sensor kinase activity"/>
    <property type="evidence" value="ECO:0007669"/>
    <property type="project" value="InterPro"/>
</dbReference>
<dbReference type="SMART" id="SM00304">
    <property type="entry name" value="HAMP"/>
    <property type="match status" value="1"/>
</dbReference>
<dbReference type="InterPro" id="IPR003594">
    <property type="entry name" value="HATPase_dom"/>
</dbReference>
<dbReference type="Proteomes" id="UP000241362">
    <property type="component" value="Unassembled WGS sequence"/>
</dbReference>
<accession>A0A2T4J573</accession>
<dbReference type="InterPro" id="IPR003661">
    <property type="entry name" value="HisK_dim/P_dom"/>
</dbReference>
<dbReference type="PANTHER" id="PTHR45436">
    <property type="entry name" value="SENSOR HISTIDINE KINASE YKOH"/>
    <property type="match status" value="1"/>
</dbReference>
<dbReference type="EC" id="2.7.13.3" evidence="3"/>
<feature type="domain" description="Histidine kinase" evidence="12">
    <location>
        <begin position="232"/>
        <end position="443"/>
    </location>
</feature>
<evidence type="ECO:0000256" key="10">
    <source>
        <dbReference type="ARBA" id="ARBA00023136"/>
    </source>
</evidence>
<dbReference type="PRINTS" id="PR00344">
    <property type="entry name" value="BCTRLSENSOR"/>
</dbReference>
<keyword evidence="4" id="KW-0597">Phosphoprotein</keyword>
<dbReference type="SMART" id="SM00387">
    <property type="entry name" value="HATPase_c"/>
    <property type="match status" value="1"/>
</dbReference>
<evidence type="ECO:0000259" key="13">
    <source>
        <dbReference type="PROSITE" id="PS50885"/>
    </source>
</evidence>
<dbReference type="EMBL" id="PZKE01000020">
    <property type="protein sequence ID" value="PTE13041.1"/>
    <property type="molecule type" value="Genomic_DNA"/>
</dbReference>
<dbReference type="AlphaFoldDB" id="A0A2T4J573"/>
<evidence type="ECO:0000256" key="8">
    <source>
        <dbReference type="ARBA" id="ARBA00022989"/>
    </source>
</evidence>
<dbReference type="PANTHER" id="PTHR45436:SF15">
    <property type="entry name" value="SENSOR HISTIDINE KINASE CUSS"/>
    <property type="match status" value="1"/>
</dbReference>
<dbReference type="GO" id="GO:0005886">
    <property type="term" value="C:plasma membrane"/>
    <property type="evidence" value="ECO:0007669"/>
    <property type="project" value="TreeGrafter"/>
</dbReference>
<dbReference type="Gene3D" id="3.30.565.10">
    <property type="entry name" value="Histidine kinase-like ATPase, C-terminal domain"/>
    <property type="match status" value="1"/>
</dbReference>
<evidence type="ECO:0000256" key="1">
    <source>
        <dbReference type="ARBA" id="ARBA00000085"/>
    </source>
</evidence>
<dbReference type="PROSITE" id="PS50109">
    <property type="entry name" value="HIS_KIN"/>
    <property type="match status" value="1"/>
</dbReference>
<dbReference type="CDD" id="cd06225">
    <property type="entry name" value="HAMP"/>
    <property type="match status" value="1"/>
</dbReference>
<evidence type="ECO:0000313" key="15">
    <source>
        <dbReference type="Proteomes" id="UP000241362"/>
    </source>
</evidence>